<accession>A0A928VVS4</accession>
<evidence type="ECO:0000259" key="1">
    <source>
        <dbReference type="Pfam" id="PF01610"/>
    </source>
</evidence>
<keyword evidence="3" id="KW-1185">Reference proteome</keyword>
<dbReference type="Pfam" id="PF01610">
    <property type="entry name" value="DDE_Tnp_ISL3"/>
    <property type="match status" value="1"/>
</dbReference>
<dbReference type="InterPro" id="IPR047951">
    <property type="entry name" value="Transpos_ISL3"/>
</dbReference>
<dbReference type="RefSeq" id="WP_319633261.1">
    <property type="nucleotide sequence ID" value="NZ_JADEXQ010000219.1"/>
</dbReference>
<sequence length="158" mass="17570">MAQLLNQDLFFATEPWLVAHPGIEILSRDLSKTYRKAMNIGAPKAIQVADRFHPLHNLASVLETVMQDHQAELKAMQMPPIPVATAAEPKNTPAPNADSPPALSAHCQKRQAIHHKVHQLYHEQHWSTAAIAHAVGMSLRTVQRDLLQFSGSTVKLER</sequence>
<dbReference type="PANTHER" id="PTHR33498">
    <property type="entry name" value="TRANSPOSASE FOR INSERTION SEQUENCE ELEMENT IS1557"/>
    <property type="match status" value="1"/>
</dbReference>
<organism evidence="2 3">
    <name type="scientific">Romeriopsis navalis LEGE 11480</name>
    <dbReference type="NCBI Taxonomy" id="2777977"/>
    <lineage>
        <taxon>Bacteria</taxon>
        <taxon>Bacillati</taxon>
        <taxon>Cyanobacteriota</taxon>
        <taxon>Cyanophyceae</taxon>
        <taxon>Leptolyngbyales</taxon>
        <taxon>Leptolyngbyaceae</taxon>
        <taxon>Romeriopsis</taxon>
        <taxon>Romeriopsis navalis</taxon>
    </lineage>
</organism>
<protein>
    <submittedName>
        <fullName evidence="2">Transposase</fullName>
    </submittedName>
</protein>
<comment type="caution">
    <text evidence="2">The sequence shown here is derived from an EMBL/GenBank/DDBJ whole genome shotgun (WGS) entry which is preliminary data.</text>
</comment>
<evidence type="ECO:0000313" key="2">
    <source>
        <dbReference type="EMBL" id="MBE9033490.1"/>
    </source>
</evidence>
<name>A0A928VVS4_9CYAN</name>
<dbReference type="AlphaFoldDB" id="A0A928VVS4"/>
<dbReference type="PANTHER" id="PTHR33498:SF1">
    <property type="entry name" value="TRANSPOSASE FOR INSERTION SEQUENCE ELEMENT IS1557"/>
    <property type="match status" value="1"/>
</dbReference>
<dbReference type="InterPro" id="IPR002560">
    <property type="entry name" value="Transposase_DDE"/>
</dbReference>
<dbReference type="EMBL" id="JADEXQ010000219">
    <property type="protein sequence ID" value="MBE9033490.1"/>
    <property type="molecule type" value="Genomic_DNA"/>
</dbReference>
<dbReference type="Proteomes" id="UP000625316">
    <property type="component" value="Unassembled WGS sequence"/>
</dbReference>
<proteinExistence type="predicted"/>
<feature type="domain" description="Transposase IS204/IS1001/IS1096/IS1165 DDE" evidence="1">
    <location>
        <begin position="22"/>
        <end position="101"/>
    </location>
</feature>
<evidence type="ECO:0000313" key="3">
    <source>
        <dbReference type="Proteomes" id="UP000625316"/>
    </source>
</evidence>
<gene>
    <name evidence="2" type="ORF">IQ266_27550</name>
</gene>
<reference evidence="2" key="1">
    <citation type="submission" date="2020-10" db="EMBL/GenBank/DDBJ databases">
        <authorList>
            <person name="Castelo-Branco R."/>
            <person name="Eusebio N."/>
            <person name="Adriana R."/>
            <person name="Vieira A."/>
            <person name="Brugerolle De Fraissinette N."/>
            <person name="Rezende De Castro R."/>
            <person name="Schneider M.P."/>
            <person name="Vasconcelos V."/>
            <person name="Leao P.N."/>
        </authorList>
    </citation>
    <scope>NUCLEOTIDE SEQUENCE</scope>
    <source>
        <strain evidence="2">LEGE 11480</strain>
    </source>
</reference>